<dbReference type="AlphaFoldDB" id="A0A0T9NSL8"/>
<dbReference type="Proteomes" id="UP000044625">
    <property type="component" value="Unassembled WGS sequence"/>
</dbReference>
<keyword evidence="1" id="KW-1003">Cell membrane</keyword>
<evidence type="ECO:0000313" key="6">
    <source>
        <dbReference type="Proteomes" id="UP000045840"/>
    </source>
</evidence>
<protein>
    <recommendedName>
        <fullName evidence="1">Inner membrane lipoprotein DcrB</fullName>
    </recommendedName>
</protein>
<reference evidence="6" key="2">
    <citation type="submission" date="2015-03" db="EMBL/GenBank/DDBJ databases">
        <authorList>
            <consortium name="Pathogen Informatics"/>
        </authorList>
    </citation>
    <scope>NUCLEOTIDE SEQUENCE [LARGE SCALE GENOMIC DNA]</scope>
    <source>
        <strain evidence="6">A125KOH2</strain>
    </source>
</reference>
<dbReference type="RefSeq" id="WP_049610107.1">
    <property type="nucleotide sequence ID" value="NZ_CAWMMU010000010.1"/>
</dbReference>
<reference evidence="3" key="1">
    <citation type="submission" date="2015-03" db="EMBL/GenBank/DDBJ databases">
        <authorList>
            <person name="Murphy D."/>
        </authorList>
    </citation>
    <scope>NUCLEOTIDE SEQUENCE [LARGE SCALE GENOMIC DNA]</scope>
    <source>
        <strain evidence="3">A125KOH2</strain>
    </source>
</reference>
<feature type="signal peptide" evidence="2">
    <location>
        <begin position="1"/>
        <end position="19"/>
    </location>
</feature>
<dbReference type="InterPro" id="IPR016123">
    <property type="entry name" value="Mog1/PsbP_a/b/a-sand"/>
</dbReference>
<accession>A0A0T9NSL8</accession>
<dbReference type="EMBL" id="CQAZ01000005">
    <property type="protein sequence ID" value="CNH25975.1"/>
    <property type="molecule type" value="Genomic_DNA"/>
</dbReference>
<evidence type="ECO:0000256" key="2">
    <source>
        <dbReference type="SAM" id="SignalP"/>
    </source>
</evidence>
<dbReference type="EMBL" id="CWJL01000010">
    <property type="protein sequence ID" value="CRY67229.1"/>
    <property type="molecule type" value="Genomic_DNA"/>
</dbReference>
<dbReference type="STRING" id="1288385.ERS137968_02295"/>
<evidence type="ECO:0000313" key="4">
    <source>
        <dbReference type="EMBL" id="CRY67229.1"/>
    </source>
</evidence>
<dbReference type="Pfam" id="PF08786">
    <property type="entry name" value="DcrB"/>
    <property type="match status" value="1"/>
</dbReference>
<dbReference type="NCBIfam" id="NF008627">
    <property type="entry name" value="PRK11615.1"/>
    <property type="match status" value="1"/>
</dbReference>
<comment type="function">
    <text evidence="1">Plays a role in cell envelope biogenesis, maintenance of cell envelope integrity and membrane homeostasis. Essential for lipoprotein maturation under conditions where membrane fluidity may be altered.</text>
</comment>
<feature type="chain" id="PRO_5006694071" description="Inner membrane lipoprotein DcrB" evidence="2">
    <location>
        <begin position="20"/>
        <end position="181"/>
    </location>
</feature>
<evidence type="ECO:0000313" key="3">
    <source>
        <dbReference type="EMBL" id="CNH25975.1"/>
    </source>
</evidence>
<name>A0A0T9NSL8_9GAMM</name>
<proteinExistence type="inferred from homology"/>
<gene>
    <name evidence="1 3" type="primary">dcrB</name>
    <name evidence="3" type="ORF">ERS008529_00776</name>
    <name evidence="4" type="ORF">ERS137968_02295</name>
</gene>
<evidence type="ECO:0000256" key="1">
    <source>
        <dbReference type="HAMAP-Rule" id="MF_02248"/>
    </source>
</evidence>
<dbReference type="InterPro" id="IPR046406">
    <property type="entry name" value="DcrB"/>
</dbReference>
<dbReference type="OrthoDB" id="6476276at2"/>
<keyword evidence="1 2" id="KW-0732">Signal</keyword>
<dbReference type="PROSITE" id="PS51257">
    <property type="entry name" value="PROKAR_LIPOPROTEIN"/>
    <property type="match status" value="1"/>
</dbReference>
<keyword evidence="1" id="KW-0449">Lipoprotein</keyword>
<keyword evidence="1" id="KW-0472">Membrane</keyword>
<keyword evidence="5" id="KW-1185">Reference proteome</keyword>
<dbReference type="Proteomes" id="UP000045840">
    <property type="component" value="Unassembled WGS sequence"/>
</dbReference>
<dbReference type="SUPFAM" id="SSF55724">
    <property type="entry name" value="Mog1p/PsbP-like"/>
    <property type="match status" value="1"/>
</dbReference>
<dbReference type="HAMAP" id="MF_02248">
    <property type="entry name" value="DcrB"/>
    <property type="match status" value="1"/>
</dbReference>
<dbReference type="GO" id="GO:0005886">
    <property type="term" value="C:plasma membrane"/>
    <property type="evidence" value="ECO:0007669"/>
    <property type="project" value="UniProtKB-SubCell"/>
</dbReference>
<dbReference type="Gene3D" id="3.40.1000.10">
    <property type="entry name" value="Mog1/PsbP, alpha/beta/alpha sandwich"/>
    <property type="match status" value="1"/>
</dbReference>
<dbReference type="InterPro" id="IPR014894">
    <property type="entry name" value="DcrB/EagT6"/>
</dbReference>
<keyword evidence="1" id="KW-0564">Palmitate</keyword>
<evidence type="ECO:0000313" key="5">
    <source>
        <dbReference type="Proteomes" id="UP000044625"/>
    </source>
</evidence>
<sequence length="181" mass="19353">MHKITKFLAIGLLVAGLSACDNSSNSNVGQSVSLLEGNVTFSLPADLSDQSGKMGNQANNMHVYANKTGDKAVIVILGDDTNEGLDVLTERLAEQQRARDANLQVITNKAIKLDGQPFQQLDSIITSGGEKAYSSVVMGKVDNHLMTLQITLPAENQQQAQTEAESIISTLKLKENSLSVP</sequence>
<reference evidence="4 5" key="3">
    <citation type="submission" date="2015-03" db="EMBL/GenBank/DDBJ databases">
        <authorList>
            <consortium name="Pathogen Informatics"/>
            <person name="Murphy D."/>
        </authorList>
    </citation>
    <scope>NUCLEOTIDE SEQUENCE [LARGE SCALE GENOMIC DNA]</scope>
    <source>
        <strain evidence="5">type strain: CIP110230</strain>
        <strain evidence="4">Type strain: CIP110230</strain>
    </source>
</reference>
<comment type="similarity">
    <text evidence="1">Belongs to the DcrB family.</text>
</comment>
<organism evidence="3 6">
    <name type="scientific">Yersinia pekkanenii</name>
    <dbReference type="NCBI Taxonomy" id="1288385"/>
    <lineage>
        <taxon>Bacteria</taxon>
        <taxon>Pseudomonadati</taxon>
        <taxon>Pseudomonadota</taxon>
        <taxon>Gammaproteobacteria</taxon>
        <taxon>Enterobacterales</taxon>
        <taxon>Yersiniaceae</taxon>
        <taxon>Yersinia</taxon>
    </lineage>
</organism>
<comment type="subcellular location">
    <subcellularLocation>
        <location evidence="1">Cell membrane</location>
        <topology evidence="1">Lipid-anchor</topology>
        <orientation evidence="1">Periplasmic side</orientation>
    </subcellularLocation>
</comment>